<dbReference type="eggNOG" id="ENOG50339KB">
    <property type="taxonomic scope" value="Bacteria"/>
</dbReference>
<keyword evidence="2" id="KW-1185">Reference proteome</keyword>
<dbReference type="HOGENOM" id="CLU_2749574_0_0_5"/>
<dbReference type="Pfam" id="PF10109">
    <property type="entry name" value="Phage_TAC_7"/>
    <property type="match status" value="1"/>
</dbReference>
<comment type="caution">
    <text evidence="1">The sequence shown here is derived from an EMBL/GenBank/DDBJ whole genome shotgun (WGS) entry which is preliminary data.</text>
</comment>
<dbReference type="EMBL" id="AHPL01000010">
    <property type="protein sequence ID" value="KEC54746.1"/>
    <property type="molecule type" value="Genomic_DNA"/>
</dbReference>
<dbReference type="AlphaFoldDB" id="A0A067W7B7"/>
<evidence type="ECO:0000313" key="2">
    <source>
        <dbReference type="Proteomes" id="UP000027015"/>
    </source>
</evidence>
<evidence type="ECO:0000313" key="1">
    <source>
        <dbReference type="EMBL" id="KEC54746.1"/>
    </source>
</evidence>
<organism evidence="1 2">
    <name type="scientific">Bartonella koehlerae C-29</name>
    <dbReference type="NCBI Taxonomy" id="1134510"/>
    <lineage>
        <taxon>Bacteria</taxon>
        <taxon>Pseudomonadati</taxon>
        <taxon>Pseudomonadota</taxon>
        <taxon>Alphaproteobacteria</taxon>
        <taxon>Hyphomicrobiales</taxon>
        <taxon>Bartonellaceae</taxon>
        <taxon>Bartonella</taxon>
    </lineage>
</organism>
<dbReference type="InterPro" id="IPR019289">
    <property type="entry name" value="Phage_tail_E/E"/>
</dbReference>
<gene>
    <name evidence="1" type="ORF">O9A_01360</name>
</gene>
<dbReference type="RefSeq" id="WP_084790506.1">
    <property type="nucleotide sequence ID" value="NZ_CADEAH010000012.1"/>
</dbReference>
<protein>
    <submittedName>
        <fullName evidence="1">Uncharacterized protein</fullName>
    </submittedName>
</protein>
<dbReference type="PATRIC" id="fig|1134510.3.peg.1539"/>
<reference evidence="1 2" key="1">
    <citation type="submission" date="2012-04" db="EMBL/GenBank/DDBJ databases">
        <title>The Genome Sequence of Bartonella koehlerae C-29.</title>
        <authorList>
            <consortium name="The Broad Institute Genome Sequencing Platform"/>
            <consortium name="The Broad Institute Genome Sequencing Center for Infectious Disease"/>
            <person name="Feldgarden M."/>
            <person name="Kirby J."/>
            <person name="Kosoy M."/>
            <person name="Birtles R."/>
            <person name="Probert W.S."/>
            <person name="Chiaraviglio L."/>
            <person name="Walker B."/>
            <person name="Young S.K."/>
            <person name="Zeng Q."/>
            <person name="Gargeya S."/>
            <person name="Fitzgerald M."/>
            <person name="Haas B."/>
            <person name="Abouelleil A."/>
            <person name="Alvarado L."/>
            <person name="Arachchi H.M."/>
            <person name="Berlin A.M."/>
            <person name="Chapman S.B."/>
            <person name="Goldberg J."/>
            <person name="Griggs A."/>
            <person name="Gujja S."/>
            <person name="Hansen M."/>
            <person name="Howarth C."/>
            <person name="Imamovic A."/>
            <person name="Larimer J."/>
            <person name="McCowen C."/>
            <person name="Montmayeur A."/>
            <person name="Murphy C."/>
            <person name="Neiman D."/>
            <person name="Pearson M."/>
            <person name="Priest M."/>
            <person name="Roberts A."/>
            <person name="Saif S."/>
            <person name="Shea T."/>
            <person name="Sisk P."/>
            <person name="Sykes S."/>
            <person name="Wortman J."/>
            <person name="Nusbaum C."/>
            <person name="Birren B."/>
        </authorList>
    </citation>
    <scope>NUCLEOTIDE SEQUENCE [LARGE SCALE GENOMIC DNA]</scope>
    <source>
        <strain evidence="1 2">C-29</strain>
    </source>
</reference>
<dbReference type="OrthoDB" id="7923596at2"/>
<proteinExistence type="predicted"/>
<name>A0A067W7B7_9HYPH</name>
<accession>A0A067W7B7</accession>
<sequence>MNRTKLYKPPITNTVKVAGKTYTEINLRFLKFKDLETIEKKDGIEQIREIIVSLSGWSYNAINELDTCDF</sequence>
<dbReference type="Proteomes" id="UP000027015">
    <property type="component" value="Unassembled WGS sequence"/>
</dbReference>